<sequence length="754" mass="84954">MMSPAAAPTAGGSISPSNPKARLHSGEIQRSINHTEKLLEDIWKLDDYSIGDFLATMLNHSEHLSALSWKVLSLWLGGHTKQGTRPAEIVDAMYCQQFSYTHVDRQVCMASFNSLYVPEQLALARSVGATSFLPPVVDTLTRSQLKVLYNAREGIEEWAARLVLWFINCEATELEQSLEPAEAPTWSQIEDFLLEKEWPTMKSKAPIIWKSIGRQNTQMERSASNSSSSSESSGDSEPNGLSPVERAKNKAMEQAEMHRDLTVDTLYNAIDEEHRAKIGTATILRILTKHVDSLKSLWKAVELLFQDPDFCAVLCLCLRKTRVLSMGTSGINEAVVSGASDVLDDLCQQAGMEPEWFDFLLMLVKGDQLTVDRLRKAINYLDQEESIYHSKSWAIPLIQPWHMGWAYRKSIFQIHWFELTGKDTLGFRRAVGILGRNPNPANYYPTEDAVVTVFETMVLSAARVLLRQEHGMIECTATNSKGFQLLEELECYFDPDGPLCNMEYLSSLACKIYNNYMTTKAYHSALSDLSTPAQPSAVDIQQVLRSKMEKQLQDSKISAPTLATTSDQATNALEFIEFTAAMQEGNTGRLYKVIDTLVFAFWGSKSTNYGSELLEMACNMHYEYPKALKQAIMNNYLVNPSGLPGKWQARDFLQEHFNKDIKTIYNKKGTGFDDRSMWESISLNIPGFSLVKDLFLKVFHLAETGKRRTLAQQHQDMNVLAAHFEQENFFQFVPGQSQPYQALDIIAAGHTQLD</sequence>
<dbReference type="EMBL" id="AZST01000156">
    <property type="protein sequence ID" value="KEP51600.1"/>
    <property type="molecule type" value="Genomic_DNA"/>
</dbReference>
<dbReference type="Proteomes" id="UP000027456">
    <property type="component" value="Unassembled WGS sequence"/>
</dbReference>
<gene>
    <name evidence="3" type="ORF">V565_058670</name>
</gene>
<evidence type="ECO:0000313" key="3">
    <source>
        <dbReference type="EMBL" id="KEP51600.1"/>
    </source>
</evidence>
<dbReference type="Pfam" id="PF20231">
    <property type="entry name" value="DUF6589"/>
    <property type="match status" value="1"/>
</dbReference>
<protein>
    <recommendedName>
        <fullName evidence="2">DUF6589 domain-containing protein</fullName>
    </recommendedName>
</protein>
<dbReference type="HOGENOM" id="CLU_006728_1_0_1"/>
<dbReference type="InterPro" id="IPR046496">
    <property type="entry name" value="DUF6589"/>
</dbReference>
<evidence type="ECO:0000313" key="4">
    <source>
        <dbReference type="Proteomes" id="UP000027456"/>
    </source>
</evidence>
<proteinExistence type="predicted"/>
<keyword evidence="4" id="KW-1185">Reference proteome</keyword>
<name>A0A074S208_9AGAM</name>
<evidence type="ECO:0000256" key="1">
    <source>
        <dbReference type="SAM" id="MobiDB-lite"/>
    </source>
</evidence>
<feature type="region of interest" description="Disordered" evidence="1">
    <location>
        <begin position="1"/>
        <end position="24"/>
    </location>
</feature>
<comment type="caution">
    <text evidence="3">The sequence shown here is derived from an EMBL/GenBank/DDBJ whole genome shotgun (WGS) entry which is preliminary data.</text>
</comment>
<reference evidence="3 4" key="1">
    <citation type="submission" date="2013-12" db="EMBL/GenBank/DDBJ databases">
        <authorList>
            <person name="Cubeta M."/>
            <person name="Pakala S."/>
            <person name="Fedorova N."/>
            <person name="Thomas E."/>
            <person name="Dean R."/>
            <person name="Jabaji S."/>
            <person name="Neate S."/>
            <person name="Toda T."/>
            <person name="Tavantzis S."/>
            <person name="Vilgalys R."/>
            <person name="Bharathan N."/>
            <person name="Pakala S."/>
            <person name="Losada L.S."/>
            <person name="Zafar N."/>
            <person name="Nierman W."/>
        </authorList>
    </citation>
    <scope>NUCLEOTIDE SEQUENCE [LARGE SCALE GENOMIC DNA]</scope>
    <source>
        <strain evidence="3 4">123E</strain>
    </source>
</reference>
<dbReference type="OrthoDB" id="3240429at2759"/>
<feature type="domain" description="DUF6589" evidence="2">
    <location>
        <begin position="258"/>
        <end position="707"/>
    </location>
</feature>
<feature type="compositionally biased region" description="Low complexity" evidence="1">
    <location>
        <begin position="222"/>
        <end position="236"/>
    </location>
</feature>
<feature type="region of interest" description="Disordered" evidence="1">
    <location>
        <begin position="216"/>
        <end position="243"/>
    </location>
</feature>
<organism evidence="3 4">
    <name type="scientific">Rhizoctonia solani 123E</name>
    <dbReference type="NCBI Taxonomy" id="1423351"/>
    <lineage>
        <taxon>Eukaryota</taxon>
        <taxon>Fungi</taxon>
        <taxon>Dikarya</taxon>
        <taxon>Basidiomycota</taxon>
        <taxon>Agaricomycotina</taxon>
        <taxon>Agaricomycetes</taxon>
        <taxon>Cantharellales</taxon>
        <taxon>Ceratobasidiaceae</taxon>
        <taxon>Rhizoctonia</taxon>
    </lineage>
</organism>
<evidence type="ECO:0000259" key="2">
    <source>
        <dbReference type="Pfam" id="PF20231"/>
    </source>
</evidence>
<dbReference type="STRING" id="1423351.A0A074S208"/>
<dbReference type="AlphaFoldDB" id="A0A074S208"/>
<accession>A0A074S208</accession>